<keyword evidence="14" id="KW-0687">Ribonucleoprotein</keyword>
<gene>
    <name evidence="23" type="ORF">CMQ_1678</name>
</gene>
<dbReference type="Proteomes" id="UP000007796">
    <property type="component" value="Unassembled WGS sequence"/>
</dbReference>
<evidence type="ECO:0000256" key="12">
    <source>
        <dbReference type="ARBA" id="ARBA00023049"/>
    </source>
</evidence>
<dbReference type="InterPro" id="IPR027057">
    <property type="entry name" value="CAXX_Prtase_1"/>
</dbReference>
<feature type="binding site" evidence="19">
    <location>
        <position position="297"/>
    </location>
    <ligand>
        <name>Zn(2+)</name>
        <dbReference type="ChEBI" id="CHEBI:29105"/>
        <note>catalytic</note>
    </ligand>
</feature>
<dbReference type="Gene3D" id="3.30.2010.10">
    <property type="entry name" value="Metalloproteases ('zincins'), catalytic domain"/>
    <property type="match status" value="1"/>
</dbReference>
<dbReference type="PANTHER" id="PTHR10120">
    <property type="entry name" value="CAAX PRENYL PROTEASE 1"/>
    <property type="match status" value="1"/>
</dbReference>
<dbReference type="InParanoid" id="F0XEG0"/>
<feature type="domain" description="CAAX prenyl protease 1 N-terminal" evidence="22">
    <location>
        <begin position="40"/>
        <end position="224"/>
    </location>
</feature>
<evidence type="ECO:0000256" key="8">
    <source>
        <dbReference type="ARBA" id="ARBA00022824"/>
    </source>
</evidence>
<dbReference type="HAMAP" id="MF_00391">
    <property type="entry name" value="Ribosomal_bL34"/>
    <property type="match status" value="1"/>
</dbReference>
<keyword evidence="9 19" id="KW-0862">Zinc</keyword>
<keyword evidence="6 19" id="KW-0479">Metal-binding</keyword>
<keyword evidence="10" id="KW-0689">Ribosomal protein</keyword>
<evidence type="ECO:0000313" key="24">
    <source>
        <dbReference type="Proteomes" id="UP000007796"/>
    </source>
</evidence>
<dbReference type="InterPro" id="IPR000271">
    <property type="entry name" value="Ribosomal_bL34"/>
</dbReference>
<dbReference type="FunCoup" id="F0XEG0">
    <property type="interactions" value="779"/>
</dbReference>
<dbReference type="Pfam" id="PF01435">
    <property type="entry name" value="Peptidase_M48"/>
    <property type="match status" value="1"/>
</dbReference>
<dbReference type="GO" id="GO:0003735">
    <property type="term" value="F:structural constituent of ribosome"/>
    <property type="evidence" value="ECO:0007669"/>
    <property type="project" value="InterPro"/>
</dbReference>
<feature type="transmembrane region" description="Helical" evidence="20">
    <location>
        <begin position="171"/>
        <end position="189"/>
    </location>
</feature>
<evidence type="ECO:0000256" key="15">
    <source>
        <dbReference type="ARBA" id="ARBA00044456"/>
    </source>
</evidence>
<dbReference type="Pfam" id="PF16491">
    <property type="entry name" value="Peptidase_M48_N"/>
    <property type="match status" value="1"/>
</dbReference>
<dbReference type="RefSeq" id="XP_014174232.1">
    <property type="nucleotide sequence ID" value="XM_014318757.1"/>
</dbReference>
<evidence type="ECO:0000256" key="9">
    <source>
        <dbReference type="ARBA" id="ARBA00022833"/>
    </source>
</evidence>
<dbReference type="Pfam" id="PF00468">
    <property type="entry name" value="Ribosomal_L34"/>
    <property type="match status" value="1"/>
</dbReference>
<feature type="binding site" evidence="19">
    <location>
        <position position="301"/>
    </location>
    <ligand>
        <name>Zn(2+)</name>
        <dbReference type="ChEBI" id="CHEBI:29105"/>
        <note>catalytic</note>
    </ligand>
</feature>
<evidence type="ECO:0000256" key="6">
    <source>
        <dbReference type="ARBA" id="ARBA00022723"/>
    </source>
</evidence>
<evidence type="ECO:0000256" key="4">
    <source>
        <dbReference type="ARBA" id="ARBA00022670"/>
    </source>
</evidence>
<dbReference type="EC" id="3.4.24.84" evidence="3"/>
<evidence type="ECO:0000256" key="3">
    <source>
        <dbReference type="ARBA" id="ARBA00012336"/>
    </source>
</evidence>
<dbReference type="GeneID" id="25974582"/>
<accession>F0XEG0</accession>
<feature type="active site" description="Proton donor" evidence="18">
    <location>
        <position position="380"/>
    </location>
</feature>
<dbReference type="InterPro" id="IPR032456">
    <property type="entry name" value="Peptidase_M48_N"/>
</dbReference>
<keyword evidence="24" id="KW-1185">Reference proteome</keyword>
<name>F0XEG0_GROCL</name>
<evidence type="ECO:0000256" key="11">
    <source>
        <dbReference type="ARBA" id="ARBA00022989"/>
    </source>
</evidence>
<feature type="transmembrane region" description="Helical" evidence="20">
    <location>
        <begin position="195"/>
        <end position="222"/>
    </location>
</feature>
<comment type="cofactor">
    <cofactor evidence="19">
        <name>Zn(2+)</name>
        <dbReference type="ChEBI" id="CHEBI:29105"/>
    </cofactor>
    <text evidence="19">Binds 1 zinc ion per subunit.</text>
</comment>
<reference evidence="23 24" key="1">
    <citation type="journal article" date="2011" name="Proc. Natl. Acad. Sci. U.S.A.">
        <title>Genome and transcriptome analyses of the mountain pine beetle-fungal symbiont Grosmannia clavigera, a lodgepole pine pathogen.</title>
        <authorList>
            <person name="DiGuistini S."/>
            <person name="Wang Y."/>
            <person name="Liao N.Y."/>
            <person name="Taylor G."/>
            <person name="Tanguay P."/>
            <person name="Feau N."/>
            <person name="Henrissat B."/>
            <person name="Chan S.K."/>
            <person name="Hesse-Orce U."/>
            <person name="Alamouti S.M."/>
            <person name="Tsui C.K.M."/>
            <person name="Docking R.T."/>
            <person name="Levasseur A."/>
            <person name="Haridas S."/>
            <person name="Robertson G."/>
            <person name="Birol I."/>
            <person name="Holt R.A."/>
            <person name="Marra M.A."/>
            <person name="Hamelin R.C."/>
            <person name="Hirst M."/>
            <person name="Jones S.J.M."/>
            <person name="Bohlmann J."/>
            <person name="Breuil C."/>
        </authorList>
    </citation>
    <scope>NUCLEOTIDE SEQUENCE [LARGE SCALE GENOMIC DNA]</scope>
    <source>
        <strain evidence="24">kw1407 / UAMH 11150</strain>
    </source>
</reference>
<sequence>MDILRCLARFLDRPSFPWKRLIMGFSVGQYLFEGFLSFRQYQYLKAPAAPKVLQHEVSQEVFDKSQAYGRAKAKFGFYDGIWNQMQNLAFFQFDLLPKLWSWSGKLLLRWAPVAFSGEISHSIVFVLSTILLNQILSLPSSVYHTFVLEAKFGFNKQTPQLFITDLIKTQLLTFTMVPPILAAFTAIVRRSGDGFFYYLWLFGAGLQVFMITIYPIVILPLFNKLSPLEEGQLKTDVEDLAKKLTFPLHELYVIDGSRRSAHSNAYFFGLPWKKHIVIYDTLIAKSETQEVVAVLAHELGHWSLGHTTRLFAISQAHFFYIFALFSVFINNKSLYADFGFFNERPMIIGFLLFSDALAPMDMVIKLLMNVLSRRYEFQADAFARGLGYSEDLARSLIKLQIQNLSTMDADWMYANYHFSHPILTERLKAIDWHPTGKIVSEEATKEATKEDASTAKATGRDELVGAQFAVMNVSLARPTVFGATMRLTASMANPFLSSSSPTAGILAQRLPLAGASRSAAQSQMRSFSVLPQLRPTMMSGYAVFRLASAPSALTPFSPSASSSVSATLDLVAPTSISRHPALAGFGSQLRCGPRATMERTSRLIQKRRHGFLSRIRTKNGRKTLQRRRAKGRKRLSY</sequence>
<dbReference type="GO" id="GO:0005789">
    <property type="term" value="C:endoplasmic reticulum membrane"/>
    <property type="evidence" value="ECO:0007669"/>
    <property type="project" value="UniProtKB-SubCell"/>
</dbReference>
<dbReference type="GO" id="GO:0004222">
    <property type="term" value="F:metalloendopeptidase activity"/>
    <property type="evidence" value="ECO:0007669"/>
    <property type="project" value="InterPro"/>
</dbReference>
<dbReference type="GO" id="GO:1990904">
    <property type="term" value="C:ribonucleoprotein complex"/>
    <property type="evidence" value="ECO:0007669"/>
    <property type="project" value="UniProtKB-KW"/>
</dbReference>
<dbReference type="EMBL" id="GL629765">
    <property type="protein sequence ID" value="EFX04750.1"/>
    <property type="molecule type" value="Genomic_DNA"/>
</dbReference>
<dbReference type="GO" id="GO:0071586">
    <property type="term" value="P:CAAX-box protein processing"/>
    <property type="evidence" value="ECO:0007669"/>
    <property type="project" value="InterPro"/>
</dbReference>
<protein>
    <recommendedName>
        <fullName evidence="3">Ste24 endopeptidase</fullName>
        <ecNumber evidence="3">3.4.24.84</ecNumber>
    </recommendedName>
    <alternativeName>
        <fullName evidence="17">Prenyl protein-specific endoprotease 1</fullName>
    </alternativeName>
</protein>
<evidence type="ECO:0000256" key="18">
    <source>
        <dbReference type="PIRSR" id="PIRSR627057-1"/>
    </source>
</evidence>
<dbReference type="eggNOG" id="KOG2719">
    <property type="taxonomic scope" value="Eukaryota"/>
</dbReference>
<keyword evidence="5 20" id="KW-0812">Transmembrane</keyword>
<dbReference type="NCBIfam" id="TIGR01030">
    <property type="entry name" value="rpmH_bact"/>
    <property type="match status" value="1"/>
</dbReference>
<dbReference type="STRING" id="655863.F0XEG0"/>
<keyword evidence="11 20" id="KW-1133">Transmembrane helix</keyword>
<comment type="similarity">
    <text evidence="16">Belongs to the peptidase M48A family.</text>
</comment>
<evidence type="ECO:0000256" key="13">
    <source>
        <dbReference type="ARBA" id="ARBA00023136"/>
    </source>
</evidence>
<feature type="domain" description="Peptidase M48" evidence="21">
    <location>
        <begin position="227"/>
        <end position="431"/>
    </location>
</feature>
<evidence type="ECO:0000313" key="23">
    <source>
        <dbReference type="EMBL" id="EFX04750.1"/>
    </source>
</evidence>
<dbReference type="FunFam" id="3.30.2010.10:FF:000002">
    <property type="entry name" value="CAAX prenyl protease"/>
    <property type="match status" value="1"/>
</dbReference>
<evidence type="ECO:0000256" key="10">
    <source>
        <dbReference type="ARBA" id="ARBA00022980"/>
    </source>
</evidence>
<proteinExistence type="inferred from homology"/>
<comment type="similarity">
    <text evidence="2">Belongs to the bacterial ribosomal protein bL34 family.</text>
</comment>
<dbReference type="GO" id="GO:0005840">
    <property type="term" value="C:ribosome"/>
    <property type="evidence" value="ECO:0007669"/>
    <property type="project" value="UniProtKB-KW"/>
</dbReference>
<dbReference type="AlphaFoldDB" id="F0XEG0"/>
<feature type="binding site" evidence="19">
    <location>
        <position position="376"/>
    </location>
    <ligand>
        <name>Zn(2+)</name>
        <dbReference type="ChEBI" id="CHEBI:29105"/>
        <note>catalytic</note>
    </ligand>
</feature>
<feature type="active site" evidence="18">
    <location>
        <position position="298"/>
    </location>
</feature>
<keyword evidence="12" id="KW-0482">Metalloprotease</keyword>
<comment type="subcellular location">
    <subcellularLocation>
        <location evidence="1">Endoplasmic reticulum membrane</location>
        <topology evidence="1">Multi-pass membrane protein</topology>
    </subcellularLocation>
</comment>
<dbReference type="Gene3D" id="1.10.287.3980">
    <property type="match status" value="1"/>
</dbReference>
<dbReference type="InterPro" id="IPR001915">
    <property type="entry name" value="Peptidase_M48"/>
</dbReference>
<evidence type="ECO:0000259" key="21">
    <source>
        <dbReference type="Pfam" id="PF01435"/>
    </source>
</evidence>
<evidence type="ECO:0000256" key="7">
    <source>
        <dbReference type="ARBA" id="ARBA00022801"/>
    </source>
</evidence>
<keyword evidence="13 20" id="KW-0472">Membrane</keyword>
<evidence type="ECO:0000256" key="14">
    <source>
        <dbReference type="ARBA" id="ARBA00023274"/>
    </source>
</evidence>
<evidence type="ECO:0000256" key="5">
    <source>
        <dbReference type="ARBA" id="ARBA00022692"/>
    </source>
</evidence>
<evidence type="ECO:0000256" key="2">
    <source>
        <dbReference type="ARBA" id="ARBA00010111"/>
    </source>
</evidence>
<evidence type="ECO:0000259" key="22">
    <source>
        <dbReference type="Pfam" id="PF16491"/>
    </source>
</evidence>
<dbReference type="HOGENOM" id="CLU_025947_3_1_1"/>
<evidence type="ECO:0000256" key="17">
    <source>
        <dbReference type="ARBA" id="ARBA00083451"/>
    </source>
</evidence>
<keyword evidence="7" id="KW-0378">Hydrolase</keyword>
<evidence type="ECO:0000256" key="16">
    <source>
        <dbReference type="ARBA" id="ARBA00060927"/>
    </source>
</evidence>
<organism evidence="24">
    <name type="scientific">Grosmannia clavigera (strain kw1407 / UAMH 11150)</name>
    <name type="common">Blue stain fungus</name>
    <name type="synonym">Graphiocladiella clavigera</name>
    <dbReference type="NCBI Taxonomy" id="655863"/>
    <lineage>
        <taxon>Eukaryota</taxon>
        <taxon>Fungi</taxon>
        <taxon>Dikarya</taxon>
        <taxon>Ascomycota</taxon>
        <taxon>Pezizomycotina</taxon>
        <taxon>Sordariomycetes</taxon>
        <taxon>Sordariomycetidae</taxon>
        <taxon>Ophiostomatales</taxon>
        <taxon>Ophiostomataceae</taxon>
        <taxon>Leptographium</taxon>
    </lineage>
</organism>
<dbReference type="OrthoDB" id="360839at2759"/>
<keyword evidence="4 23" id="KW-0645">Protease</keyword>
<dbReference type="GO" id="GO:0006412">
    <property type="term" value="P:translation"/>
    <property type="evidence" value="ECO:0007669"/>
    <property type="project" value="InterPro"/>
</dbReference>
<evidence type="ECO:0000256" key="20">
    <source>
        <dbReference type="SAM" id="Phobius"/>
    </source>
</evidence>
<dbReference type="CDD" id="cd07343">
    <property type="entry name" value="M48A_Zmpste24p_like"/>
    <property type="match status" value="1"/>
</dbReference>
<evidence type="ECO:0000256" key="1">
    <source>
        <dbReference type="ARBA" id="ARBA00004477"/>
    </source>
</evidence>
<comment type="catalytic activity">
    <reaction evidence="15">
        <text>Hydrolyzes the peptide bond -P2-(S-farnesyl or geranylgeranyl)C-P1'-P2'-P3'-COOH where P1' and P2' are amino acids with aliphatic side chains and P3' is any C-terminal residue.</text>
        <dbReference type="EC" id="3.4.24.84"/>
    </reaction>
</comment>
<keyword evidence="8" id="KW-0256">Endoplasmic reticulum</keyword>
<dbReference type="GO" id="GO:0046872">
    <property type="term" value="F:metal ion binding"/>
    <property type="evidence" value="ECO:0007669"/>
    <property type="project" value="UniProtKB-KW"/>
</dbReference>
<evidence type="ECO:0000256" key="19">
    <source>
        <dbReference type="PIRSR" id="PIRSR627057-2"/>
    </source>
</evidence>